<dbReference type="EMBL" id="CP000743">
    <property type="protein sequence ID" value="ABR56016.1"/>
    <property type="molecule type" value="Genomic_DNA"/>
</dbReference>
<dbReference type="OrthoDB" id="61793at2157"/>
<dbReference type="InterPro" id="IPR050194">
    <property type="entry name" value="Glycosyltransferase_grp1"/>
</dbReference>
<evidence type="ECO:0000313" key="3">
    <source>
        <dbReference type="EMBL" id="ABR56016.1"/>
    </source>
</evidence>
<dbReference type="eggNOG" id="arCOG01403">
    <property type="taxonomic scope" value="Archaea"/>
</dbReference>
<dbReference type="SUPFAM" id="SSF53756">
    <property type="entry name" value="UDP-Glycosyltransferase/glycogen phosphorylase"/>
    <property type="match status" value="1"/>
</dbReference>
<proteinExistence type="predicted"/>
<organism evidence="3 4">
    <name type="scientific">Methanococcus aeolicus (strain ATCC BAA-1280 / DSM 17508 / OCM 812 / Nankai-3)</name>
    <dbReference type="NCBI Taxonomy" id="419665"/>
    <lineage>
        <taxon>Archaea</taxon>
        <taxon>Methanobacteriati</taxon>
        <taxon>Methanobacteriota</taxon>
        <taxon>Methanomada group</taxon>
        <taxon>Methanococci</taxon>
        <taxon>Methanococcales</taxon>
        <taxon>Methanococcaceae</taxon>
        <taxon>Methanococcus</taxon>
    </lineage>
</organism>
<reference evidence="3" key="1">
    <citation type="submission" date="2007-06" db="EMBL/GenBank/DDBJ databases">
        <title>Complete sequence of Methanococcus aeolicus Nankai-3.</title>
        <authorList>
            <consortium name="US DOE Joint Genome Institute"/>
            <person name="Copeland A."/>
            <person name="Lucas S."/>
            <person name="Lapidus A."/>
            <person name="Barry K."/>
            <person name="Glavina del Rio T."/>
            <person name="Dalin E."/>
            <person name="Tice H."/>
            <person name="Pitluck S."/>
            <person name="Chain P."/>
            <person name="Malfatti S."/>
            <person name="Shin M."/>
            <person name="Vergez L."/>
            <person name="Schmutz J."/>
            <person name="Larimer F."/>
            <person name="Land M."/>
            <person name="Hauser L."/>
            <person name="Kyrpides N."/>
            <person name="Lykidis A."/>
            <person name="Sieprawska-Lupa M."/>
            <person name="Whitman W.B."/>
            <person name="Richardson P."/>
        </authorList>
    </citation>
    <scope>NUCLEOTIDE SEQUENCE [LARGE SCALE GENOMIC DNA]</scope>
    <source>
        <strain evidence="3">Nankai-3</strain>
    </source>
</reference>
<dbReference type="Proteomes" id="UP000001106">
    <property type="component" value="Chromosome"/>
</dbReference>
<dbReference type="Gene3D" id="3.40.50.2000">
    <property type="entry name" value="Glycogen Phosphorylase B"/>
    <property type="match status" value="2"/>
</dbReference>
<dbReference type="STRING" id="419665.Maeo_0430"/>
<dbReference type="PANTHER" id="PTHR45947">
    <property type="entry name" value="SULFOQUINOVOSYL TRANSFERASE SQD2"/>
    <property type="match status" value="1"/>
</dbReference>
<dbReference type="AlphaFoldDB" id="A6UU44"/>
<protein>
    <submittedName>
        <fullName evidence="3">Glycosyl transferase group 1</fullName>
    </submittedName>
</protein>
<dbReference type="Pfam" id="PF13439">
    <property type="entry name" value="Glyco_transf_4"/>
    <property type="match status" value="1"/>
</dbReference>
<feature type="domain" description="Glycosyl transferase family 1" evidence="1">
    <location>
        <begin position="194"/>
        <end position="349"/>
    </location>
</feature>
<dbReference type="InterPro" id="IPR001296">
    <property type="entry name" value="Glyco_trans_1"/>
</dbReference>
<dbReference type="GO" id="GO:0016758">
    <property type="term" value="F:hexosyltransferase activity"/>
    <property type="evidence" value="ECO:0007669"/>
    <property type="project" value="TreeGrafter"/>
</dbReference>
<keyword evidence="4" id="KW-1185">Reference proteome</keyword>
<dbReference type="CAZy" id="GT4">
    <property type="family name" value="Glycosyltransferase Family 4"/>
</dbReference>
<dbReference type="Pfam" id="PF00534">
    <property type="entry name" value="Glycos_transf_1"/>
    <property type="match status" value="1"/>
</dbReference>
<dbReference type="HOGENOM" id="CLU_009583_0_1_2"/>
<dbReference type="GeneID" id="25393350"/>
<evidence type="ECO:0000313" key="4">
    <source>
        <dbReference type="Proteomes" id="UP000001106"/>
    </source>
</evidence>
<feature type="domain" description="Glycosyltransferase subfamily 4-like N-terminal" evidence="2">
    <location>
        <begin position="14"/>
        <end position="186"/>
    </location>
</feature>
<sequence length="379" mass="44234">MRIAMIIEAWKPIWGGGQAVAYEIGKRLSKDYDVKIDLFVMNLVGYEGEKIEQINENFRIIHVGKKRNWCFKDRIIWIFELMKEILNYHKKEKYDLIYAHANLPGFLGKILSILLGVPIVYHVHGSGIETIKKMYGKGLKSKFLYIMEVFLQRIIKYDVEITVDRKFLQYKNINRPIYIPNGVDLKKFENINAKKEDKFFKILFVGRLHPQKGLMYLVDAVSLIKNELPRKVRFVIVGEGDEKNNLINKIRYLGLEDLFVFKGRMFGDDLSREYESSHLFILPSLYEGFPLTVLEAWACKLPVLATSVGELSYIIKEDHNGWLVDPGNCHELAEKLKYILQLSQKKVDEIGLNGYYLVKKEYCWDIVVDKIIRVIKNVA</sequence>
<dbReference type="PANTHER" id="PTHR45947:SF3">
    <property type="entry name" value="SULFOQUINOVOSYL TRANSFERASE SQD2"/>
    <property type="match status" value="1"/>
</dbReference>
<name>A6UU44_META3</name>
<accession>A6UU44</accession>
<evidence type="ECO:0000259" key="1">
    <source>
        <dbReference type="Pfam" id="PF00534"/>
    </source>
</evidence>
<dbReference type="RefSeq" id="WP_011973148.1">
    <property type="nucleotide sequence ID" value="NC_009635.1"/>
</dbReference>
<dbReference type="InterPro" id="IPR028098">
    <property type="entry name" value="Glyco_trans_4-like_N"/>
</dbReference>
<keyword evidence="3" id="KW-0808">Transferase</keyword>
<dbReference type="CDD" id="cd03801">
    <property type="entry name" value="GT4_PimA-like"/>
    <property type="match status" value="1"/>
</dbReference>
<evidence type="ECO:0000259" key="2">
    <source>
        <dbReference type="Pfam" id="PF13439"/>
    </source>
</evidence>
<gene>
    <name evidence="3" type="ordered locus">Maeo_0430</name>
</gene>
<dbReference type="KEGG" id="mae:Maeo_0430"/>